<dbReference type="InterPro" id="IPR000847">
    <property type="entry name" value="LysR_HTH_N"/>
</dbReference>
<dbReference type="InterPro" id="IPR050176">
    <property type="entry name" value="LTTR"/>
</dbReference>
<evidence type="ECO:0000313" key="8">
    <source>
        <dbReference type="Proteomes" id="UP000289482"/>
    </source>
</evidence>
<evidence type="ECO:0000256" key="2">
    <source>
        <dbReference type="ARBA" id="ARBA00023015"/>
    </source>
</evidence>
<proteinExistence type="inferred from homology"/>
<sequence length="342" mass="36440">MKASASGVDLSGCLAGGPSTPRTITRTPNAPIPPTPAAPSTVTTTGTRCETVLILQRDIEVKLLRTFIAVVDENGFARAAQALHVTQPTVSQQIKRLETIVQAPLFQRTKRPLQLTPAGREVMAHARRVILLNNEVLSKISAFSSQELFSMGCSVHFADGLRTMLAQLAVERPRLRCAMATGLSAVLADKLAQGELEAAILLGTQTPRSEILGRLRLAWFGQALPAPGERLPVALVSERSALSDRIIETLAERDVAWHSVPRCSDPLAVRASIQAGLAYTALPANAHHNHPSLRPAPLGALGPAPEPLPVYLAFSPSVREPVVDAARAAARAMLKDVPLSPP</sequence>
<evidence type="ECO:0000313" key="7">
    <source>
        <dbReference type="EMBL" id="RXS65083.1"/>
    </source>
</evidence>
<evidence type="ECO:0000256" key="1">
    <source>
        <dbReference type="ARBA" id="ARBA00009437"/>
    </source>
</evidence>
<dbReference type="Pfam" id="PF03466">
    <property type="entry name" value="LysR_substrate"/>
    <property type="match status" value="1"/>
</dbReference>
<keyword evidence="3" id="KW-0238">DNA-binding</keyword>
<dbReference type="PANTHER" id="PTHR30579:SF7">
    <property type="entry name" value="HTH-TYPE TRANSCRIPTIONAL REGULATOR LRHA-RELATED"/>
    <property type="match status" value="1"/>
</dbReference>
<comment type="similarity">
    <text evidence="1">Belongs to the LysR transcriptional regulatory family.</text>
</comment>
<keyword evidence="2" id="KW-0805">Transcription regulation</keyword>
<dbReference type="PRINTS" id="PR00039">
    <property type="entry name" value="HTHLYSR"/>
</dbReference>
<dbReference type="PROSITE" id="PS50931">
    <property type="entry name" value="HTH_LYSR"/>
    <property type="match status" value="1"/>
</dbReference>
<evidence type="ECO:0000259" key="6">
    <source>
        <dbReference type="PROSITE" id="PS50931"/>
    </source>
</evidence>
<keyword evidence="4" id="KW-0804">Transcription</keyword>
<dbReference type="FunFam" id="1.10.10.10:FF:000001">
    <property type="entry name" value="LysR family transcriptional regulator"/>
    <property type="match status" value="1"/>
</dbReference>
<evidence type="ECO:0000256" key="4">
    <source>
        <dbReference type="ARBA" id="ARBA00023163"/>
    </source>
</evidence>
<feature type="region of interest" description="Disordered" evidence="5">
    <location>
        <begin position="1"/>
        <end position="43"/>
    </location>
</feature>
<dbReference type="AlphaFoldDB" id="A0A4Q1R292"/>
<dbReference type="SUPFAM" id="SSF46785">
    <property type="entry name" value="Winged helix' DNA-binding domain"/>
    <property type="match status" value="1"/>
</dbReference>
<accession>A0A4Q1R292</accession>
<dbReference type="Gene3D" id="3.40.190.10">
    <property type="entry name" value="Periplasmic binding protein-like II"/>
    <property type="match status" value="1"/>
</dbReference>
<dbReference type="SUPFAM" id="SSF53850">
    <property type="entry name" value="Periplasmic binding protein-like II"/>
    <property type="match status" value="1"/>
</dbReference>
<dbReference type="EMBL" id="SDIF01000057">
    <property type="protein sequence ID" value="RXS65083.1"/>
    <property type="molecule type" value="Genomic_DNA"/>
</dbReference>
<gene>
    <name evidence="7" type="ORF">EST54_19995</name>
</gene>
<dbReference type="InterPro" id="IPR036390">
    <property type="entry name" value="WH_DNA-bd_sf"/>
</dbReference>
<reference evidence="7 8" key="1">
    <citation type="submission" date="2019-01" db="EMBL/GenBank/DDBJ databases">
        <title>Draft genome sequences of the type strain Streptomyces sioyaensis DSM 40032 and its novel strain, TM32, a thermotolerant antibiotics-producing actinobacterium.</title>
        <authorList>
            <person name="Nakaew N."/>
            <person name="Lumyong S."/>
            <person name="Sloan W.T."/>
            <person name="Sungthong R."/>
        </authorList>
    </citation>
    <scope>NUCLEOTIDE SEQUENCE [LARGE SCALE GENOMIC DNA]</scope>
    <source>
        <strain evidence="7 8">DSM 40032</strain>
    </source>
</reference>
<dbReference type="GO" id="GO:0003700">
    <property type="term" value="F:DNA-binding transcription factor activity"/>
    <property type="evidence" value="ECO:0007669"/>
    <property type="project" value="InterPro"/>
</dbReference>
<dbReference type="Gene3D" id="1.10.10.10">
    <property type="entry name" value="Winged helix-like DNA-binding domain superfamily/Winged helix DNA-binding domain"/>
    <property type="match status" value="1"/>
</dbReference>
<dbReference type="GO" id="GO:0003677">
    <property type="term" value="F:DNA binding"/>
    <property type="evidence" value="ECO:0007669"/>
    <property type="project" value="UniProtKB-KW"/>
</dbReference>
<organism evidence="7 8">
    <name type="scientific">Streptomyces sioyaensis</name>
    <dbReference type="NCBI Taxonomy" id="67364"/>
    <lineage>
        <taxon>Bacteria</taxon>
        <taxon>Bacillati</taxon>
        <taxon>Actinomycetota</taxon>
        <taxon>Actinomycetes</taxon>
        <taxon>Kitasatosporales</taxon>
        <taxon>Streptomycetaceae</taxon>
        <taxon>Streptomyces</taxon>
    </lineage>
</organism>
<dbReference type="Pfam" id="PF00126">
    <property type="entry name" value="HTH_1"/>
    <property type="match status" value="1"/>
</dbReference>
<dbReference type="Proteomes" id="UP000289482">
    <property type="component" value="Unassembled WGS sequence"/>
</dbReference>
<protein>
    <submittedName>
        <fullName evidence="7">LysR family transcriptional regulator</fullName>
    </submittedName>
</protein>
<evidence type="ECO:0000256" key="5">
    <source>
        <dbReference type="SAM" id="MobiDB-lite"/>
    </source>
</evidence>
<dbReference type="PANTHER" id="PTHR30579">
    <property type="entry name" value="TRANSCRIPTIONAL REGULATOR"/>
    <property type="match status" value="1"/>
</dbReference>
<keyword evidence="8" id="KW-1185">Reference proteome</keyword>
<comment type="caution">
    <text evidence="7">The sequence shown here is derived from an EMBL/GenBank/DDBJ whole genome shotgun (WGS) entry which is preliminary data.</text>
</comment>
<evidence type="ECO:0000256" key="3">
    <source>
        <dbReference type="ARBA" id="ARBA00023125"/>
    </source>
</evidence>
<feature type="compositionally biased region" description="Low complexity" evidence="5">
    <location>
        <begin position="20"/>
        <end position="29"/>
    </location>
</feature>
<dbReference type="InterPro" id="IPR036388">
    <property type="entry name" value="WH-like_DNA-bd_sf"/>
</dbReference>
<feature type="domain" description="HTH lysR-type" evidence="6">
    <location>
        <begin position="59"/>
        <end position="116"/>
    </location>
</feature>
<name>A0A4Q1R292_9ACTN</name>
<dbReference type="InterPro" id="IPR005119">
    <property type="entry name" value="LysR_subst-bd"/>
</dbReference>